<proteinExistence type="inferred from homology"/>
<comment type="similarity">
    <text evidence="4">Belongs to the TonB-dependent receptor family.</text>
</comment>
<evidence type="ECO:0000256" key="4">
    <source>
        <dbReference type="RuleBase" id="RU003357"/>
    </source>
</evidence>
<comment type="caution">
    <text evidence="8">The sequence shown here is derived from an EMBL/GenBank/DDBJ whole genome shotgun (WGS) entry which is preliminary data.</text>
</comment>
<organism evidence="8 9">
    <name type="scientific">Aquimarina litoralis</name>
    <dbReference type="NCBI Taxonomy" id="584605"/>
    <lineage>
        <taxon>Bacteria</taxon>
        <taxon>Pseudomonadati</taxon>
        <taxon>Bacteroidota</taxon>
        <taxon>Flavobacteriia</taxon>
        <taxon>Flavobacteriales</taxon>
        <taxon>Flavobacteriaceae</taxon>
        <taxon>Aquimarina</taxon>
    </lineage>
</organism>
<dbReference type="Gene3D" id="2.60.40.1120">
    <property type="entry name" value="Carboxypeptidase-like, regulatory domain"/>
    <property type="match status" value="1"/>
</dbReference>
<protein>
    <submittedName>
        <fullName evidence="8">TonB-dependent receptor</fullName>
    </submittedName>
</protein>
<dbReference type="InterPro" id="IPR000531">
    <property type="entry name" value="Beta-barrel_TonB"/>
</dbReference>
<dbReference type="Pfam" id="PF07715">
    <property type="entry name" value="Plug"/>
    <property type="match status" value="1"/>
</dbReference>
<name>A0ABN1IGE5_9FLAO</name>
<dbReference type="PANTHER" id="PTHR40980">
    <property type="entry name" value="PLUG DOMAIN-CONTAINING PROTEIN"/>
    <property type="match status" value="1"/>
</dbReference>
<dbReference type="InterPro" id="IPR036942">
    <property type="entry name" value="Beta-barrel_TonB_sf"/>
</dbReference>
<evidence type="ECO:0000256" key="3">
    <source>
        <dbReference type="ARBA" id="ARBA00023237"/>
    </source>
</evidence>
<dbReference type="InterPro" id="IPR008969">
    <property type="entry name" value="CarboxyPept-like_regulatory"/>
</dbReference>
<dbReference type="PANTHER" id="PTHR40980:SF5">
    <property type="entry name" value="TONB-DEPENDENT RECEPTOR"/>
    <property type="match status" value="1"/>
</dbReference>
<evidence type="ECO:0000313" key="8">
    <source>
        <dbReference type="EMBL" id="GAA0712687.1"/>
    </source>
</evidence>
<keyword evidence="5" id="KW-0732">Signal</keyword>
<feature type="signal peptide" evidence="5">
    <location>
        <begin position="1"/>
        <end position="18"/>
    </location>
</feature>
<dbReference type="SUPFAM" id="SSF56935">
    <property type="entry name" value="Porins"/>
    <property type="match status" value="1"/>
</dbReference>
<evidence type="ECO:0000256" key="5">
    <source>
        <dbReference type="SAM" id="SignalP"/>
    </source>
</evidence>
<reference evidence="8 9" key="1">
    <citation type="journal article" date="2019" name="Int. J. Syst. Evol. Microbiol.">
        <title>The Global Catalogue of Microorganisms (GCM) 10K type strain sequencing project: providing services to taxonomists for standard genome sequencing and annotation.</title>
        <authorList>
            <consortium name="The Broad Institute Genomics Platform"/>
            <consortium name="The Broad Institute Genome Sequencing Center for Infectious Disease"/>
            <person name="Wu L."/>
            <person name="Ma J."/>
        </authorList>
    </citation>
    <scope>NUCLEOTIDE SEQUENCE [LARGE SCALE GENOMIC DNA]</scope>
    <source>
        <strain evidence="8 9">JCM 15974</strain>
    </source>
</reference>
<dbReference type="EMBL" id="BAAAGE010000001">
    <property type="protein sequence ID" value="GAA0712687.1"/>
    <property type="molecule type" value="Genomic_DNA"/>
</dbReference>
<dbReference type="Gene3D" id="2.170.130.10">
    <property type="entry name" value="TonB-dependent receptor, plug domain"/>
    <property type="match status" value="1"/>
</dbReference>
<evidence type="ECO:0000313" key="9">
    <source>
        <dbReference type="Proteomes" id="UP001501758"/>
    </source>
</evidence>
<evidence type="ECO:0000256" key="2">
    <source>
        <dbReference type="ARBA" id="ARBA00023136"/>
    </source>
</evidence>
<keyword evidence="3" id="KW-0998">Cell outer membrane</keyword>
<dbReference type="Gene3D" id="2.40.170.20">
    <property type="entry name" value="TonB-dependent receptor, beta-barrel domain"/>
    <property type="match status" value="1"/>
</dbReference>
<evidence type="ECO:0000256" key="1">
    <source>
        <dbReference type="ARBA" id="ARBA00004442"/>
    </source>
</evidence>
<feature type="domain" description="TonB-dependent receptor plug" evidence="7">
    <location>
        <begin position="134"/>
        <end position="226"/>
    </location>
</feature>
<dbReference type="Proteomes" id="UP001501758">
    <property type="component" value="Unassembled WGS sequence"/>
</dbReference>
<keyword evidence="8" id="KW-0675">Receptor</keyword>
<feature type="domain" description="TonB-dependent receptor-like beta-barrel" evidence="6">
    <location>
        <begin position="472"/>
        <end position="895"/>
    </location>
</feature>
<dbReference type="InterPro" id="IPR037066">
    <property type="entry name" value="Plug_dom_sf"/>
</dbReference>
<accession>A0ABN1IGE5</accession>
<evidence type="ECO:0000259" key="7">
    <source>
        <dbReference type="Pfam" id="PF07715"/>
    </source>
</evidence>
<keyword evidence="9" id="KW-1185">Reference proteome</keyword>
<gene>
    <name evidence="8" type="ORF">GCM10009430_03380</name>
</gene>
<sequence>MRKFCTVIALFILGLNFAQETGTIAGTLLDKEVNNQPLPFANIVLLGTTLGTSSDFDGKYEIPNVPAGTYTLEFSFTGYQTLRIPDVVIEPDKVTVIDTTLGATAAALEEVVIKVQTNREREEALLLEQKNAITQKISIGAQELAKKGVGDVATAVTKATGISKQEGSGNIFVRGLGDRYNVTTLNGLPLPSNDPSKKNIQLGIFNTSIVEAIGIDKTYNVRNYGDFAGANIDITSKDYKGSGFMEVGISTGINTESVAVDEFFLTDGPSRTGFYDTNAPEFPLNNYNFTTSWDREKTSNPFNSNVSLKGGDSYYLFGGETKLSIFGVGSFSNNYTYQEGVSRGSVNVNSVAQSDFDYFDFGYNTNTTLMGNIGLKYRNHKVVYNVLYLNNTSERQREFFGIIDVEDDAPNGGGFIQRSVFLRTSLITHQLLGEHKISENFEFDWGASYNFLENNEPDRRQVTLVPRTPNEPDGPKSFLLVSAASDNHRFFADLIEDEIAGRFEASYKFKRNEEDLFDGKLSIGYSGRFKNVDFEAEQFNFQIFNRVPQPDVDVRNVDAYFNQENLNAGLYRIRTFRGTLDTPGALNPQFYKGDQQINAAYLSLEYKFASKFTLLAGIRAEQINQNIEWSTVINGEGENELDELEILPSLSLKYAHNEKQNFKLATSKSYTLPQFKERAPFLYQEVNQDYFGNPFLTLSTNYNVDVKWEYFPKSSEIISFGVFGKIIENPINSITIQSASNDITWANTGDQATAFGAELEVRKLLFQQEREVKDQILKQNFTAGINAAYMIHNQELDGQKVLDESGLSFDPTYSETGLSGASDLVANADVSYYKDFAKDRNLQLTLAANYFSDRIFALGNFGKGNIIEKAVPTLDFIAKTQLSERVSLGLSFQNILNPEIERFQQEVTDSNGDINPIRSGTDLQQRDVDMLSYKKGYNLKLSFNYTF</sequence>
<evidence type="ECO:0000259" key="6">
    <source>
        <dbReference type="Pfam" id="PF00593"/>
    </source>
</evidence>
<dbReference type="Pfam" id="PF13715">
    <property type="entry name" value="CarbopepD_reg_2"/>
    <property type="match status" value="1"/>
</dbReference>
<dbReference type="RefSeq" id="WP_343909892.1">
    <property type="nucleotide sequence ID" value="NZ_BAAAGE010000001.1"/>
</dbReference>
<feature type="chain" id="PRO_5046451047" evidence="5">
    <location>
        <begin position="19"/>
        <end position="947"/>
    </location>
</feature>
<dbReference type="SUPFAM" id="SSF49464">
    <property type="entry name" value="Carboxypeptidase regulatory domain-like"/>
    <property type="match status" value="1"/>
</dbReference>
<comment type="subcellular location">
    <subcellularLocation>
        <location evidence="1 4">Cell outer membrane</location>
    </subcellularLocation>
</comment>
<dbReference type="Pfam" id="PF00593">
    <property type="entry name" value="TonB_dep_Rec_b-barrel"/>
    <property type="match status" value="1"/>
</dbReference>
<keyword evidence="2 4" id="KW-0472">Membrane</keyword>
<keyword evidence="4" id="KW-0798">TonB box</keyword>
<dbReference type="InterPro" id="IPR012910">
    <property type="entry name" value="Plug_dom"/>
</dbReference>